<protein>
    <submittedName>
        <fullName evidence="3">Uncharacterized protein</fullName>
    </submittedName>
</protein>
<feature type="signal peptide" evidence="2">
    <location>
        <begin position="1"/>
        <end position="21"/>
    </location>
</feature>
<proteinExistence type="predicted"/>
<evidence type="ECO:0000256" key="2">
    <source>
        <dbReference type="SAM" id="SignalP"/>
    </source>
</evidence>
<evidence type="ECO:0000256" key="1">
    <source>
        <dbReference type="SAM" id="MobiDB-lite"/>
    </source>
</evidence>
<evidence type="ECO:0000313" key="3">
    <source>
        <dbReference type="EMBL" id="CAD9099941.1"/>
    </source>
</evidence>
<dbReference type="AlphaFoldDB" id="A0A7S1PT30"/>
<sequence>MPNGYCKRSVVVLGAMALAAAFSSVSQTRVIQRHTSSDLDPSRTQSVSSYAVQPPGSREQPASVGQQMAAVTPELSFVNETASDFGQESASFCGSSMLAAFGVSIRAHRHGDTVSFTLASTNTTDVVMYGRAVGPSLVGLSGQRSHDTVSFSVADAAMWTPGDYQVDVLATWIGDRFLGQRWELPNRNDNPPFDEKKRKCTALKLSGSGCERFGVSLWRATLRVNTPKRSVKRACAWEGDGEWVPAPGADALLDDPVGLNRFGGVPWKWVPFGCGEPYRSRKEVEVALANARVQKLALFGDSMLVEQFHMLHNFLAPNSAIVQGKNKRLRSMEFKSDTLHVKFFRSYTTGGGHSIIASPATIVSQIASFSPDVVVGNAAVLHWQQNMRSEADWKRNVVDLHARFTEALSRVRTIYFGPTLIQMGRTQGLQPQRTAAFAAIAQQALRSWEFFNPAALSIPRRESAFDGQHWACYHTFGGVSHTISQLLLRRVAP</sequence>
<name>A0A7S1PT30_NEODS</name>
<accession>A0A7S1PT30</accession>
<dbReference type="EMBL" id="HBGF01010055">
    <property type="protein sequence ID" value="CAD9099941.1"/>
    <property type="molecule type" value="Transcribed_RNA"/>
</dbReference>
<feature type="region of interest" description="Disordered" evidence="1">
    <location>
        <begin position="33"/>
        <end position="66"/>
    </location>
</feature>
<reference evidence="3" key="1">
    <citation type="submission" date="2021-01" db="EMBL/GenBank/DDBJ databases">
        <authorList>
            <person name="Corre E."/>
            <person name="Pelletier E."/>
            <person name="Niang G."/>
            <person name="Scheremetjew M."/>
            <person name="Finn R."/>
            <person name="Kale V."/>
            <person name="Holt S."/>
            <person name="Cochrane G."/>
            <person name="Meng A."/>
            <person name="Brown T."/>
            <person name="Cohen L."/>
        </authorList>
    </citation>
    <scope>NUCLEOTIDE SEQUENCE</scope>
    <source>
        <strain evidence="3">CCAP 1951/1</strain>
    </source>
</reference>
<feature type="chain" id="PRO_5030776499" evidence="2">
    <location>
        <begin position="22"/>
        <end position="493"/>
    </location>
</feature>
<feature type="compositionally biased region" description="Polar residues" evidence="1">
    <location>
        <begin position="42"/>
        <end position="51"/>
    </location>
</feature>
<keyword evidence="2" id="KW-0732">Signal</keyword>
<gene>
    <name evidence="3" type="ORF">NDES1114_LOCUS6663</name>
</gene>
<organism evidence="3">
    <name type="scientific">Neobodo designis</name>
    <name type="common">Flagellated protozoan</name>
    <name type="synonym">Bodo designis</name>
    <dbReference type="NCBI Taxonomy" id="312471"/>
    <lineage>
        <taxon>Eukaryota</taxon>
        <taxon>Discoba</taxon>
        <taxon>Euglenozoa</taxon>
        <taxon>Kinetoplastea</taxon>
        <taxon>Metakinetoplastina</taxon>
        <taxon>Neobodonida</taxon>
        <taxon>Neobodo</taxon>
    </lineage>
</organism>